<dbReference type="PROSITE" id="PS50887">
    <property type="entry name" value="GGDEF"/>
    <property type="match status" value="1"/>
</dbReference>
<feature type="domain" description="GGDEF" evidence="3">
    <location>
        <begin position="235"/>
        <end position="368"/>
    </location>
</feature>
<comment type="caution">
    <text evidence="4">The sequence shown here is derived from an EMBL/GenBank/DDBJ whole genome shotgun (WGS) entry which is preliminary data.</text>
</comment>
<accession>A0ABV6B8L8</accession>
<keyword evidence="1" id="KW-0472">Membrane</keyword>
<dbReference type="SMART" id="SM00267">
    <property type="entry name" value="GGDEF"/>
    <property type="match status" value="1"/>
</dbReference>
<dbReference type="PANTHER" id="PTHR44757">
    <property type="entry name" value="DIGUANYLATE CYCLASE DGCP"/>
    <property type="match status" value="1"/>
</dbReference>
<dbReference type="SMART" id="SM00052">
    <property type="entry name" value="EAL"/>
    <property type="match status" value="1"/>
</dbReference>
<organism evidence="4 5">
    <name type="scientific">Deinococcus oregonensis</name>
    <dbReference type="NCBI Taxonomy" id="1805970"/>
    <lineage>
        <taxon>Bacteria</taxon>
        <taxon>Thermotogati</taxon>
        <taxon>Deinococcota</taxon>
        <taxon>Deinococci</taxon>
        <taxon>Deinococcales</taxon>
        <taxon>Deinococcaceae</taxon>
        <taxon>Deinococcus</taxon>
    </lineage>
</organism>
<dbReference type="Proteomes" id="UP001589733">
    <property type="component" value="Unassembled WGS sequence"/>
</dbReference>
<keyword evidence="1" id="KW-0812">Transmembrane</keyword>
<dbReference type="CDD" id="cd01949">
    <property type="entry name" value="GGDEF"/>
    <property type="match status" value="1"/>
</dbReference>
<dbReference type="SUPFAM" id="SSF141868">
    <property type="entry name" value="EAL domain-like"/>
    <property type="match status" value="1"/>
</dbReference>
<dbReference type="NCBIfam" id="TIGR00254">
    <property type="entry name" value="GGDEF"/>
    <property type="match status" value="1"/>
</dbReference>
<proteinExistence type="predicted"/>
<keyword evidence="1" id="KW-1133">Transmembrane helix</keyword>
<dbReference type="InterPro" id="IPR001633">
    <property type="entry name" value="EAL_dom"/>
</dbReference>
<name>A0ABV6B8L8_9DEIO</name>
<dbReference type="EMBL" id="JBHLYR010000065">
    <property type="protein sequence ID" value="MFB9994776.1"/>
    <property type="molecule type" value="Genomic_DNA"/>
</dbReference>
<dbReference type="InterPro" id="IPR043128">
    <property type="entry name" value="Rev_trsase/Diguanyl_cyclase"/>
</dbReference>
<dbReference type="InterPro" id="IPR052155">
    <property type="entry name" value="Biofilm_reg_signaling"/>
</dbReference>
<sequence>MTLDTLIVVLALASAYWDAVIAQSVQNNAGSLFAMLVGVAYPALDLLLIALLVVWCVWRPREFAGPAALALTAGLVCLLLADVGYQLKTVAGTYQVGYPLDSFWLLATASFDLAATVANGSLKDQRIPWEAGTRLWVRNAKFSQLALPYLALLLVLGLASTHYLHSDLGSRGVLLAAFVVVVLSSIRQFLTQDEARRLQLTLNQQARYDSLTGLANRSSLLRLLDRAITHTLPQHQAAVLFIDLDRFKFVNDTYGHAFGDALLREVADRIQSIVKPHDIVARQGGDEFVVVLTQVEQNTRTSDLGLQLLRALNRPFSVSGTPVSISASIGITLCPAEAHNAVEALKNADMAMYEAKRRGRSTVQFYDQKLQQQMTEVHQLELHLRGALERQELRVLYQPLVNLASNIIEGAEAVIRWHSPVLGVVSPSTFIPIAEQRGLIIPIGDWVLDTALQQVSQWRSEQSPDLRVSVNVSPQQFEQDDFVTKVQSKLARWSLPGETVVLELTEGTFLMDLDASNIKLAQLRSLGIQVALDDFGTGYSSLAYLRTLQVDVVKIDRSFIWAMPQEGPTFVQAIVQIAHHIGLRIVAEGIETVEQRNGVRALSCDVGQGYLFAGPVPAEQFGRLLSQEEWPSEEQAF</sequence>
<evidence type="ECO:0000313" key="5">
    <source>
        <dbReference type="Proteomes" id="UP001589733"/>
    </source>
</evidence>
<evidence type="ECO:0000256" key="1">
    <source>
        <dbReference type="SAM" id="Phobius"/>
    </source>
</evidence>
<dbReference type="CDD" id="cd01948">
    <property type="entry name" value="EAL"/>
    <property type="match status" value="1"/>
</dbReference>
<evidence type="ECO:0000313" key="4">
    <source>
        <dbReference type="EMBL" id="MFB9994776.1"/>
    </source>
</evidence>
<dbReference type="RefSeq" id="WP_380016059.1">
    <property type="nucleotide sequence ID" value="NZ_JBHLYR010000065.1"/>
</dbReference>
<dbReference type="PANTHER" id="PTHR44757:SF2">
    <property type="entry name" value="BIOFILM ARCHITECTURE MAINTENANCE PROTEIN MBAA"/>
    <property type="match status" value="1"/>
</dbReference>
<feature type="domain" description="EAL" evidence="2">
    <location>
        <begin position="377"/>
        <end position="629"/>
    </location>
</feature>
<dbReference type="InterPro" id="IPR029787">
    <property type="entry name" value="Nucleotide_cyclase"/>
</dbReference>
<dbReference type="InterPro" id="IPR035919">
    <property type="entry name" value="EAL_sf"/>
</dbReference>
<gene>
    <name evidence="4" type="ORF">ACFFLM_22740</name>
</gene>
<dbReference type="SUPFAM" id="SSF55073">
    <property type="entry name" value="Nucleotide cyclase"/>
    <property type="match status" value="1"/>
</dbReference>
<dbReference type="Gene3D" id="3.30.70.270">
    <property type="match status" value="1"/>
</dbReference>
<feature type="transmembrane region" description="Helical" evidence="1">
    <location>
        <begin position="63"/>
        <end position="83"/>
    </location>
</feature>
<keyword evidence="5" id="KW-1185">Reference proteome</keyword>
<dbReference type="PROSITE" id="PS50883">
    <property type="entry name" value="EAL"/>
    <property type="match status" value="1"/>
</dbReference>
<dbReference type="Pfam" id="PF00990">
    <property type="entry name" value="GGDEF"/>
    <property type="match status" value="1"/>
</dbReference>
<feature type="transmembrane region" description="Helical" evidence="1">
    <location>
        <begin position="103"/>
        <end position="122"/>
    </location>
</feature>
<feature type="transmembrane region" description="Helical" evidence="1">
    <location>
        <begin position="32"/>
        <end position="56"/>
    </location>
</feature>
<protein>
    <submittedName>
        <fullName evidence="4">Bifunctional diguanylate cyclase/phosphodiesterase</fullName>
    </submittedName>
</protein>
<dbReference type="Gene3D" id="3.20.20.450">
    <property type="entry name" value="EAL domain"/>
    <property type="match status" value="1"/>
</dbReference>
<evidence type="ECO:0000259" key="3">
    <source>
        <dbReference type="PROSITE" id="PS50887"/>
    </source>
</evidence>
<reference evidence="4 5" key="1">
    <citation type="submission" date="2024-09" db="EMBL/GenBank/DDBJ databases">
        <authorList>
            <person name="Sun Q."/>
            <person name="Mori K."/>
        </authorList>
    </citation>
    <scope>NUCLEOTIDE SEQUENCE [LARGE SCALE GENOMIC DNA]</scope>
    <source>
        <strain evidence="4 5">JCM 13503</strain>
    </source>
</reference>
<dbReference type="InterPro" id="IPR000160">
    <property type="entry name" value="GGDEF_dom"/>
</dbReference>
<evidence type="ECO:0000259" key="2">
    <source>
        <dbReference type="PROSITE" id="PS50883"/>
    </source>
</evidence>
<dbReference type="Pfam" id="PF00563">
    <property type="entry name" value="EAL"/>
    <property type="match status" value="1"/>
</dbReference>
<feature type="transmembrane region" description="Helical" evidence="1">
    <location>
        <begin position="142"/>
        <end position="160"/>
    </location>
</feature>